<dbReference type="GO" id="GO:0070402">
    <property type="term" value="F:NADPH binding"/>
    <property type="evidence" value="ECO:0007669"/>
    <property type="project" value="TreeGrafter"/>
</dbReference>
<dbReference type="STRING" id="1120955.SAMN03080610_02016"/>
<dbReference type="FunFam" id="3.40.50.720:FF:000053">
    <property type="entry name" value="Quinone oxidoreductase 1"/>
    <property type="match status" value="1"/>
</dbReference>
<dbReference type="InterPro" id="IPR002364">
    <property type="entry name" value="Quin_OxRdtase/zeta-crystal_CS"/>
</dbReference>
<keyword evidence="5" id="KW-1185">Reference proteome</keyword>
<evidence type="ECO:0000313" key="4">
    <source>
        <dbReference type="EMBL" id="SCZ36639.1"/>
    </source>
</evidence>
<dbReference type="RefSeq" id="WP_092812208.1">
    <property type="nucleotide sequence ID" value="NZ_FMVW01000004.1"/>
</dbReference>
<keyword evidence="2" id="KW-0560">Oxidoreductase</keyword>
<dbReference type="CDD" id="cd05286">
    <property type="entry name" value="QOR2"/>
    <property type="match status" value="1"/>
</dbReference>
<dbReference type="SUPFAM" id="SSF50129">
    <property type="entry name" value="GroES-like"/>
    <property type="match status" value="1"/>
</dbReference>
<dbReference type="InterPro" id="IPR047618">
    <property type="entry name" value="QOR-like"/>
</dbReference>
<evidence type="ECO:0000256" key="1">
    <source>
        <dbReference type="ARBA" id="ARBA00022857"/>
    </source>
</evidence>
<feature type="domain" description="Enoyl reductase (ER)" evidence="3">
    <location>
        <begin position="11"/>
        <end position="323"/>
    </location>
</feature>
<dbReference type="Gene3D" id="3.40.50.720">
    <property type="entry name" value="NAD(P)-binding Rossmann-like Domain"/>
    <property type="match status" value="1"/>
</dbReference>
<name>A0A1G5NIT4_AFIMA</name>
<reference evidence="4 5" key="1">
    <citation type="submission" date="2016-10" db="EMBL/GenBank/DDBJ databases">
        <authorList>
            <person name="de Groot N.N."/>
        </authorList>
    </citation>
    <scope>NUCLEOTIDE SEQUENCE [LARGE SCALE GENOMIC DNA]</scope>
    <source>
        <strain evidence="4 5">DSM 2698</strain>
    </source>
</reference>
<dbReference type="AlphaFoldDB" id="A0A1G5NIT4"/>
<dbReference type="EMBL" id="FMVW01000004">
    <property type="protein sequence ID" value="SCZ36639.1"/>
    <property type="molecule type" value="Genomic_DNA"/>
</dbReference>
<evidence type="ECO:0000313" key="5">
    <source>
        <dbReference type="Proteomes" id="UP000199347"/>
    </source>
</evidence>
<gene>
    <name evidence="4" type="ORF">SAMN03080610_02016</name>
</gene>
<dbReference type="Proteomes" id="UP000199347">
    <property type="component" value="Unassembled WGS sequence"/>
</dbReference>
<keyword evidence="1" id="KW-0521">NADP</keyword>
<dbReference type="SUPFAM" id="SSF51735">
    <property type="entry name" value="NAD(P)-binding Rossmann-fold domains"/>
    <property type="match status" value="1"/>
</dbReference>
<dbReference type="GO" id="GO:0005829">
    <property type="term" value="C:cytosol"/>
    <property type="evidence" value="ECO:0007669"/>
    <property type="project" value="TreeGrafter"/>
</dbReference>
<dbReference type="Pfam" id="PF08240">
    <property type="entry name" value="ADH_N"/>
    <property type="match status" value="1"/>
</dbReference>
<protein>
    <submittedName>
        <fullName evidence="4">NADPH2:quinone reductase</fullName>
    </submittedName>
</protein>
<dbReference type="InterPro" id="IPR020843">
    <property type="entry name" value="ER"/>
</dbReference>
<dbReference type="GO" id="GO:0035925">
    <property type="term" value="F:mRNA 3'-UTR AU-rich region binding"/>
    <property type="evidence" value="ECO:0007669"/>
    <property type="project" value="TreeGrafter"/>
</dbReference>
<proteinExistence type="predicted"/>
<accession>A0A1G5NIT4</accession>
<dbReference type="PANTHER" id="PTHR48106:SF13">
    <property type="entry name" value="QUINONE OXIDOREDUCTASE-RELATED"/>
    <property type="match status" value="1"/>
</dbReference>
<dbReference type="Pfam" id="PF00107">
    <property type="entry name" value="ADH_zinc_N"/>
    <property type="match status" value="1"/>
</dbReference>
<dbReference type="InterPro" id="IPR036291">
    <property type="entry name" value="NAD(P)-bd_dom_sf"/>
</dbReference>
<dbReference type="InterPro" id="IPR011032">
    <property type="entry name" value="GroES-like_sf"/>
</dbReference>
<dbReference type="InterPro" id="IPR013154">
    <property type="entry name" value="ADH-like_N"/>
</dbReference>
<evidence type="ECO:0000259" key="3">
    <source>
        <dbReference type="SMART" id="SM00829"/>
    </source>
</evidence>
<sequence>MTSVVRIHAHGGPEVLRVEDQEVGEPGEGEVKIRHEAIGLNYLDTYYRTGLYSAPNGLPLTPGNEGAGTVVSIGAGVSRFRPGDRVAYVGGLGAYAAERLIAADSLVRLPDEIDFKTGAAMMLKGLTAQYLLRQTFRVERGQTILFHAAAGGVGLIACQWAKHLGATVIGTVGSADKAELAKAHGCTHTINYRDEDFVARVKDITEGRLCDVVYDSVGQSTYPDSLDCLKPRGMWVSFGQSSGPIKDFNLALLAQKGSLYACRPTLFSYIAKRESLQAMSDDLFHVVASGFVKIEVNQEFALKDVADAHRALESRATTGATVLIP</sequence>
<dbReference type="PANTHER" id="PTHR48106">
    <property type="entry name" value="QUINONE OXIDOREDUCTASE PIG3-RELATED"/>
    <property type="match status" value="1"/>
</dbReference>
<organism evidence="4 5">
    <name type="scientific">Afifella marina DSM 2698</name>
    <dbReference type="NCBI Taxonomy" id="1120955"/>
    <lineage>
        <taxon>Bacteria</taxon>
        <taxon>Pseudomonadati</taxon>
        <taxon>Pseudomonadota</taxon>
        <taxon>Alphaproteobacteria</taxon>
        <taxon>Hyphomicrobiales</taxon>
        <taxon>Afifellaceae</taxon>
        <taxon>Afifella</taxon>
    </lineage>
</organism>
<dbReference type="OrthoDB" id="9805883at2"/>
<dbReference type="PROSITE" id="PS01162">
    <property type="entry name" value="QOR_ZETA_CRYSTAL"/>
    <property type="match status" value="1"/>
</dbReference>
<dbReference type="GO" id="GO:0008270">
    <property type="term" value="F:zinc ion binding"/>
    <property type="evidence" value="ECO:0007669"/>
    <property type="project" value="InterPro"/>
</dbReference>
<dbReference type="NCBIfam" id="NF008024">
    <property type="entry name" value="PRK10754.1"/>
    <property type="match status" value="1"/>
</dbReference>
<dbReference type="Gene3D" id="3.90.180.10">
    <property type="entry name" value="Medium-chain alcohol dehydrogenases, catalytic domain"/>
    <property type="match status" value="1"/>
</dbReference>
<dbReference type="GO" id="GO:0003960">
    <property type="term" value="F:quinone reductase (NADPH) activity"/>
    <property type="evidence" value="ECO:0007669"/>
    <property type="project" value="InterPro"/>
</dbReference>
<dbReference type="InterPro" id="IPR013149">
    <property type="entry name" value="ADH-like_C"/>
</dbReference>
<dbReference type="SMART" id="SM00829">
    <property type="entry name" value="PKS_ER"/>
    <property type="match status" value="1"/>
</dbReference>
<evidence type="ECO:0000256" key="2">
    <source>
        <dbReference type="ARBA" id="ARBA00023002"/>
    </source>
</evidence>